<dbReference type="EMBL" id="LRBG01000007">
    <property type="protein sequence ID" value="KXU88803.1"/>
    <property type="molecule type" value="Genomic_DNA"/>
</dbReference>
<gene>
    <name evidence="7" type="ORF">CI15_10915</name>
</gene>
<dbReference type="PANTHER" id="PTHR23508">
    <property type="entry name" value="CARBOXYLIC ACID TRANSPORTER PROTEIN HOMOLOG"/>
    <property type="match status" value="1"/>
</dbReference>
<evidence type="ECO:0000256" key="4">
    <source>
        <dbReference type="ARBA" id="ARBA00023136"/>
    </source>
</evidence>
<keyword evidence="2 5" id="KW-0812">Transmembrane</keyword>
<evidence type="ECO:0000256" key="2">
    <source>
        <dbReference type="ARBA" id="ARBA00022692"/>
    </source>
</evidence>
<organism evidence="7 8">
    <name type="scientific">Paraburkholderia monticola</name>
    <dbReference type="NCBI Taxonomy" id="1399968"/>
    <lineage>
        <taxon>Bacteria</taxon>
        <taxon>Pseudomonadati</taxon>
        <taxon>Pseudomonadota</taxon>
        <taxon>Betaproteobacteria</taxon>
        <taxon>Burkholderiales</taxon>
        <taxon>Burkholderiaceae</taxon>
        <taxon>Paraburkholderia</taxon>
    </lineage>
</organism>
<feature type="transmembrane region" description="Helical" evidence="5">
    <location>
        <begin position="313"/>
        <end position="335"/>
    </location>
</feature>
<feature type="transmembrane region" description="Helical" evidence="5">
    <location>
        <begin position="24"/>
        <end position="48"/>
    </location>
</feature>
<feature type="transmembrane region" description="Helical" evidence="5">
    <location>
        <begin position="341"/>
        <end position="362"/>
    </location>
</feature>
<evidence type="ECO:0000256" key="1">
    <source>
        <dbReference type="ARBA" id="ARBA00004141"/>
    </source>
</evidence>
<feature type="transmembrane region" description="Helical" evidence="5">
    <location>
        <begin position="160"/>
        <end position="179"/>
    </location>
</feature>
<evidence type="ECO:0000259" key="6">
    <source>
        <dbReference type="PROSITE" id="PS50850"/>
    </source>
</evidence>
<dbReference type="InterPro" id="IPR020846">
    <property type="entry name" value="MFS_dom"/>
</dbReference>
<dbReference type="InterPro" id="IPR036259">
    <property type="entry name" value="MFS_trans_sf"/>
</dbReference>
<dbReference type="Pfam" id="PF07690">
    <property type="entry name" value="MFS_1"/>
    <property type="match status" value="1"/>
</dbReference>
<feature type="transmembrane region" description="Helical" evidence="5">
    <location>
        <begin position="403"/>
        <end position="424"/>
    </location>
</feature>
<reference evidence="7 8" key="1">
    <citation type="journal article" date="2015" name="Int. J. Syst. Evol. Microbiol.">
        <title>Burkholderia monticola sp. nov., isolated from mountain soil.</title>
        <authorList>
            <person name="Baek I."/>
            <person name="Seo B."/>
            <person name="Lee I."/>
            <person name="Yi H."/>
            <person name="Chun J."/>
        </authorList>
    </citation>
    <scope>NUCLEOTIDE SEQUENCE [LARGE SCALE GENOMIC DNA]</scope>
    <source>
        <strain evidence="7 8">JC2948</strain>
    </source>
</reference>
<dbReference type="OrthoDB" id="183263at2"/>
<feature type="domain" description="Major facilitator superfamily (MFS) profile" evidence="6">
    <location>
        <begin position="26"/>
        <end position="428"/>
    </location>
</feature>
<dbReference type="InterPro" id="IPR005829">
    <property type="entry name" value="Sugar_transporter_CS"/>
</dbReference>
<dbReference type="PANTHER" id="PTHR23508:SF10">
    <property type="entry name" value="CARBOXYLIC ACID TRANSPORTER PROTEIN HOMOLOG"/>
    <property type="match status" value="1"/>
</dbReference>
<dbReference type="Proteomes" id="UP000075613">
    <property type="component" value="Unassembled WGS sequence"/>
</dbReference>
<evidence type="ECO:0000313" key="7">
    <source>
        <dbReference type="EMBL" id="KXU88803.1"/>
    </source>
</evidence>
<feature type="transmembrane region" description="Helical" evidence="5">
    <location>
        <begin position="126"/>
        <end position="148"/>
    </location>
</feature>
<comment type="subcellular location">
    <subcellularLocation>
        <location evidence="1">Membrane</location>
        <topology evidence="1">Multi-pass membrane protein</topology>
    </subcellularLocation>
</comment>
<comment type="caution">
    <text evidence="7">The sequence shown here is derived from an EMBL/GenBank/DDBJ whole genome shotgun (WGS) entry which is preliminary data.</text>
</comment>
<feature type="transmembrane region" description="Helical" evidence="5">
    <location>
        <begin position="101"/>
        <end position="120"/>
    </location>
</feature>
<feature type="transmembrane region" description="Helical" evidence="5">
    <location>
        <begin position="374"/>
        <end position="397"/>
    </location>
</feature>
<feature type="transmembrane region" description="Helical" evidence="5">
    <location>
        <begin position="68"/>
        <end position="89"/>
    </location>
</feature>
<sequence>MMNTLSDRRGVARRQRTPLNRSQIAGFWGAWAGWTLDGMDSFIYALVLTPALTELLPRSGFAATPSNVGLAGSILFALFLVGWGLSFIWGPLADRFGRTKVLAATIFTFAIFTGLAATSTNVWQLGIYRFIAGVGIGGEWALAGTYVAEAWPEDRRKMGAGYLQTGYYAGFFLAAALNYTVGVHFGWRAMFLTGAVPVVVAILILLRVKEPEKWQKADAKTVRVKPLREILGPAYRRRTWVACILLTIAIIGLWAGAVYEPSAVIQLATRAGMSKGDSIRTASIATGILSIGTILGCLALPPLAERIGRKMTLAVYFAGMAVSIASSFGWAFYLPNGLVPFIAWLFVLGFFGGNFALFSLWLPEQFETRVRATAFAFCTSFGRFVGAGVNFMLGAAVLHMHTLGVPVALTALAFVVGLFVIPFAPETRGEVLPQ</sequence>
<proteinExistence type="predicted"/>
<evidence type="ECO:0000256" key="3">
    <source>
        <dbReference type="ARBA" id="ARBA00022989"/>
    </source>
</evidence>
<evidence type="ECO:0000256" key="5">
    <source>
        <dbReference type="SAM" id="Phobius"/>
    </source>
</evidence>
<keyword evidence="3 5" id="KW-1133">Transmembrane helix</keyword>
<feature type="transmembrane region" description="Helical" evidence="5">
    <location>
        <begin position="240"/>
        <end position="259"/>
    </location>
</feature>
<dbReference type="GO" id="GO:0005886">
    <property type="term" value="C:plasma membrane"/>
    <property type="evidence" value="ECO:0007669"/>
    <property type="project" value="TreeGrafter"/>
</dbReference>
<feature type="transmembrane region" description="Helical" evidence="5">
    <location>
        <begin position="279"/>
        <end position="301"/>
    </location>
</feature>
<feature type="transmembrane region" description="Helical" evidence="5">
    <location>
        <begin position="185"/>
        <end position="206"/>
    </location>
</feature>
<dbReference type="AlphaFoldDB" id="A0A149PUU3"/>
<evidence type="ECO:0000313" key="8">
    <source>
        <dbReference type="Proteomes" id="UP000075613"/>
    </source>
</evidence>
<dbReference type="PROSITE" id="PS50850">
    <property type="entry name" value="MFS"/>
    <property type="match status" value="1"/>
</dbReference>
<protein>
    <submittedName>
        <fullName evidence="7">MFS transporter</fullName>
    </submittedName>
</protein>
<dbReference type="InterPro" id="IPR011701">
    <property type="entry name" value="MFS"/>
</dbReference>
<dbReference type="Gene3D" id="1.20.1250.20">
    <property type="entry name" value="MFS general substrate transporter like domains"/>
    <property type="match status" value="2"/>
</dbReference>
<accession>A0A149PUU3</accession>
<dbReference type="PROSITE" id="PS00217">
    <property type="entry name" value="SUGAR_TRANSPORT_2"/>
    <property type="match status" value="1"/>
</dbReference>
<dbReference type="SUPFAM" id="SSF103473">
    <property type="entry name" value="MFS general substrate transporter"/>
    <property type="match status" value="1"/>
</dbReference>
<dbReference type="GO" id="GO:0046943">
    <property type="term" value="F:carboxylic acid transmembrane transporter activity"/>
    <property type="evidence" value="ECO:0007669"/>
    <property type="project" value="TreeGrafter"/>
</dbReference>
<keyword evidence="4 5" id="KW-0472">Membrane</keyword>
<dbReference type="STRING" id="1399968.CI15_10915"/>
<keyword evidence="8" id="KW-1185">Reference proteome</keyword>
<name>A0A149PUU3_9BURK</name>